<name>A0A143HB27_9BACL</name>
<evidence type="ECO:0000313" key="2">
    <source>
        <dbReference type="EMBL" id="AMW98918.1"/>
    </source>
</evidence>
<proteinExistence type="predicted"/>
<dbReference type="EMBL" id="CP014806">
    <property type="protein sequence ID" value="AMW98918.1"/>
    <property type="molecule type" value="Genomic_DNA"/>
</dbReference>
<keyword evidence="3" id="KW-1185">Reference proteome</keyword>
<reference evidence="2 3" key="1">
    <citation type="journal article" date="2016" name="Genome Announc.">
        <title>Whole-Genome Sequence of Rummeliibacillus stabekisii Strain PP9 Isolated from Antarctic Soil.</title>
        <authorList>
            <person name="da Mota F.F."/>
            <person name="Vollu R.E."/>
            <person name="Jurelevicius D."/>
            <person name="Seldin L."/>
        </authorList>
    </citation>
    <scope>NUCLEOTIDE SEQUENCE [LARGE SCALE GENOMIC DNA]</scope>
    <source>
        <strain evidence="2 3">PP9</strain>
    </source>
</reference>
<feature type="region of interest" description="Disordered" evidence="1">
    <location>
        <begin position="29"/>
        <end position="73"/>
    </location>
</feature>
<reference evidence="3" key="2">
    <citation type="submission" date="2016-03" db="EMBL/GenBank/DDBJ databases">
        <authorList>
            <person name="Ploux O."/>
        </authorList>
    </citation>
    <scope>NUCLEOTIDE SEQUENCE [LARGE SCALE GENOMIC DNA]</scope>
    <source>
        <strain evidence="3">PP9</strain>
    </source>
</reference>
<protein>
    <submittedName>
        <fullName evidence="2">Uncharacterized protein</fullName>
    </submittedName>
</protein>
<sequence>MAMTPFNGEEYKNVTDVPPPPLIKAVQTTMGPPPFKPNATKAITQDEVPDESPMEQHQQTQGQKPWLPLFKKF</sequence>
<feature type="region of interest" description="Disordered" evidence="1">
    <location>
        <begin position="1"/>
        <end position="20"/>
    </location>
</feature>
<dbReference type="AlphaFoldDB" id="A0A143HB27"/>
<evidence type="ECO:0000256" key="1">
    <source>
        <dbReference type="SAM" id="MobiDB-lite"/>
    </source>
</evidence>
<gene>
    <name evidence="2" type="ORF">ATY39_05280</name>
</gene>
<dbReference type="KEGG" id="rst:ATY39_05280"/>
<accession>A0A143HB27</accession>
<evidence type="ECO:0000313" key="3">
    <source>
        <dbReference type="Proteomes" id="UP000076021"/>
    </source>
</evidence>
<dbReference type="STRING" id="241244.ATY39_05280"/>
<dbReference type="RefSeq" id="WP_066786855.1">
    <property type="nucleotide sequence ID" value="NZ_CP014806.1"/>
</dbReference>
<organism evidence="2 3">
    <name type="scientific">Rummeliibacillus stabekisii</name>
    <dbReference type="NCBI Taxonomy" id="241244"/>
    <lineage>
        <taxon>Bacteria</taxon>
        <taxon>Bacillati</taxon>
        <taxon>Bacillota</taxon>
        <taxon>Bacilli</taxon>
        <taxon>Bacillales</taxon>
        <taxon>Caryophanaceae</taxon>
        <taxon>Rummeliibacillus</taxon>
    </lineage>
</organism>
<dbReference type="Proteomes" id="UP000076021">
    <property type="component" value="Chromosome"/>
</dbReference>